<comment type="caution">
    <text evidence="1">The sequence shown here is derived from an EMBL/GenBank/DDBJ whole genome shotgun (WGS) entry which is preliminary data.</text>
</comment>
<dbReference type="AlphaFoldDB" id="A0A8J7L9R8"/>
<proteinExistence type="predicted"/>
<name>A0A8J7L9R8_9NOST</name>
<dbReference type="EMBL" id="JAECZC010000076">
    <property type="protein sequence ID" value="MBH8565909.1"/>
    <property type="molecule type" value="Genomic_DNA"/>
</dbReference>
<accession>A0A8J7L9R8</accession>
<gene>
    <name evidence="1" type="ORF">I8748_27710</name>
</gene>
<protein>
    <submittedName>
        <fullName evidence="1">Uncharacterized protein</fullName>
    </submittedName>
</protein>
<dbReference type="RefSeq" id="WP_214662780.1">
    <property type="nucleotide sequence ID" value="NZ_JAECZC010000076.1"/>
</dbReference>
<dbReference type="Proteomes" id="UP000632766">
    <property type="component" value="Unassembled WGS sequence"/>
</dbReference>
<reference evidence="1 2" key="1">
    <citation type="journal article" date="2021" name="Int. J. Syst. Evol. Microbiol.">
        <title>Amazonocrinis nigriterrae gen. nov., sp. nov., Atlanticothrix silvestris gen. nov., sp. nov. and Dendronalium phyllosphericum gen. nov., sp. nov., nostocacean cyanobacteria from Brazilian environments.</title>
        <authorList>
            <person name="Alvarenga D.O."/>
            <person name="Andreote A.P.D."/>
            <person name="Branco L.H.Z."/>
            <person name="Delbaje E."/>
            <person name="Cruz R.B."/>
            <person name="Varani A.M."/>
            <person name="Fiore M.F."/>
        </authorList>
    </citation>
    <scope>NUCLEOTIDE SEQUENCE [LARGE SCALE GENOMIC DNA]</scope>
    <source>
        <strain evidence="1 2">CENA67</strain>
    </source>
</reference>
<evidence type="ECO:0000313" key="1">
    <source>
        <dbReference type="EMBL" id="MBH8565909.1"/>
    </source>
</evidence>
<sequence length="69" mass="8031">MEYSQNLLSSTAHLISTIENHLNCSFDEACEIVKIIFYKANHDEIQIDNSLYLLLPDFLEQVRTQEQIS</sequence>
<evidence type="ECO:0000313" key="2">
    <source>
        <dbReference type="Proteomes" id="UP000632766"/>
    </source>
</evidence>
<keyword evidence="2" id="KW-1185">Reference proteome</keyword>
<organism evidence="1 2">
    <name type="scientific">Amazonocrinis nigriterrae CENA67</name>
    <dbReference type="NCBI Taxonomy" id="2794033"/>
    <lineage>
        <taxon>Bacteria</taxon>
        <taxon>Bacillati</taxon>
        <taxon>Cyanobacteriota</taxon>
        <taxon>Cyanophyceae</taxon>
        <taxon>Nostocales</taxon>
        <taxon>Nostocaceae</taxon>
        <taxon>Amazonocrinis</taxon>
        <taxon>Amazonocrinis nigriterrae</taxon>
    </lineage>
</organism>